<dbReference type="CDD" id="cd06223">
    <property type="entry name" value="PRTases_typeI"/>
    <property type="match status" value="1"/>
</dbReference>
<comment type="cofactor">
    <cofactor evidence="1">
        <name>Mg(2+)</name>
        <dbReference type="ChEBI" id="CHEBI:18420"/>
    </cofactor>
</comment>
<evidence type="ECO:0000256" key="7">
    <source>
        <dbReference type="ARBA" id="ARBA00022679"/>
    </source>
</evidence>
<protein>
    <recommendedName>
        <fullName evidence="4">uracil phosphoribosyltransferase</fullName>
        <ecNumber evidence="4">2.4.2.9</ecNumber>
    </recommendedName>
</protein>
<evidence type="ECO:0000256" key="6">
    <source>
        <dbReference type="ARBA" id="ARBA00022676"/>
    </source>
</evidence>
<reference evidence="11 12" key="1">
    <citation type="submission" date="2011-02" db="EMBL/GenBank/DDBJ databases">
        <title>The Genome Sequence of Sphaeroforma arctica JP610.</title>
        <authorList>
            <consortium name="The Broad Institute Genome Sequencing Platform"/>
            <person name="Russ C."/>
            <person name="Cuomo C."/>
            <person name="Young S.K."/>
            <person name="Zeng Q."/>
            <person name="Gargeya S."/>
            <person name="Alvarado L."/>
            <person name="Berlin A."/>
            <person name="Chapman S.B."/>
            <person name="Chen Z."/>
            <person name="Freedman E."/>
            <person name="Gellesch M."/>
            <person name="Goldberg J."/>
            <person name="Griggs A."/>
            <person name="Gujja S."/>
            <person name="Heilman E."/>
            <person name="Heiman D."/>
            <person name="Howarth C."/>
            <person name="Mehta T."/>
            <person name="Neiman D."/>
            <person name="Pearson M."/>
            <person name="Roberts A."/>
            <person name="Saif S."/>
            <person name="Shea T."/>
            <person name="Shenoy N."/>
            <person name="Sisk P."/>
            <person name="Stolte C."/>
            <person name="Sykes S."/>
            <person name="White J."/>
            <person name="Yandava C."/>
            <person name="Burger G."/>
            <person name="Gray M.W."/>
            <person name="Holland P.W.H."/>
            <person name="King N."/>
            <person name="Lang F.B.F."/>
            <person name="Roger A.J."/>
            <person name="Ruiz-Trillo I."/>
            <person name="Haas B."/>
            <person name="Nusbaum C."/>
            <person name="Birren B."/>
        </authorList>
    </citation>
    <scope>NUCLEOTIDE SEQUENCE [LARGE SCALE GENOMIC DNA]</scope>
    <source>
        <strain evidence="11 12">JP610</strain>
    </source>
</reference>
<gene>
    <name evidence="11" type="ORF">SARC_06857</name>
</gene>
<dbReference type="GO" id="GO:0008655">
    <property type="term" value="P:pyrimidine-containing compound salvage"/>
    <property type="evidence" value="ECO:0007669"/>
    <property type="project" value="UniProtKB-ARBA"/>
</dbReference>
<evidence type="ECO:0000313" key="12">
    <source>
        <dbReference type="Proteomes" id="UP000054560"/>
    </source>
</evidence>
<dbReference type="Gene3D" id="3.40.50.2020">
    <property type="match status" value="1"/>
</dbReference>
<evidence type="ECO:0000256" key="5">
    <source>
        <dbReference type="ARBA" id="ARBA00022533"/>
    </source>
</evidence>
<dbReference type="AlphaFoldDB" id="A0A0L0FVW8"/>
<keyword evidence="5" id="KW-0021">Allosteric enzyme</keyword>
<feature type="domain" description="Phosphoribosyltransferase" evidence="10">
    <location>
        <begin position="1"/>
        <end position="135"/>
    </location>
</feature>
<evidence type="ECO:0000256" key="1">
    <source>
        <dbReference type="ARBA" id="ARBA00001946"/>
    </source>
</evidence>
<dbReference type="Pfam" id="PF14681">
    <property type="entry name" value="UPRTase"/>
    <property type="match status" value="1"/>
</dbReference>
<keyword evidence="9" id="KW-0342">GTP-binding</keyword>
<evidence type="ECO:0000256" key="4">
    <source>
        <dbReference type="ARBA" id="ARBA00011894"/>
    </source>
</evidence>
<evidence type="ECO:0000256" key="9">
    <source>
        <dbReference type="ARBA" id="ARBA00023134"/>
    </source>
</evidence>
<dbReference type="NCBIfam" id="NF001097">
    <property type="entry name" value="PRK00129.1"/>
    <property type="match status" value="1"/>
</dbReference>
<dbReference type="EMBL" id="KQ242107">
    <property type="protein sequence ID" value="KNC80794.1"/>
    <property type="molecule type" value="Genomic_DNA"/>
</dbReference>
<dbReference type="InterPro" id="IPR000836">
    <property type="entry name" value="PRTase_dom"/>
</dbReference>
<dbReference type="InterPro" id="IPR029057">
    <property type="entry name" value="PRTase-like"/>
</dbReference>
<dbReference type="SUPFAM" id="SSF53271">
    <property type="entry name" value="PRTase-like"/>
    <property type="match status" value="1"/>
</dbReference>
<evidence type="ECO:0000256" key="2">
    <source>
        <dbReference type="ARBA" id="ARBA00005180"/>
    </source>
</evidence>
<dbReference type="Proteomes" id="UP000054560">
    <property type="component" value="Unassembled WGS sequence"/>
</dbReference>
<evidence type="ECO:0000256" key="3">
    <source>
        <dbReference type="ARBA" id="ARBA00009516"/>
    </source>
</evidence>
<keyword evidence="8" id="KW-0547">Nucleotide-binding</keyword>
<keyword evidence="12" id="KW-1185">Reference proteome</keyword>
<proteinExistence type="inferred from homology"/>
<dbReference type="RefSeq" id="XP_014154696.1">
    <property type="nucleotide sequence ID" value="XM_014299221.1"/>
</dbReference>
<dbReference type="eggNOG" id="KOG4203">
    <property type="taxonomic scope" value="Eukaryota"/>
</dbReference>
<evidence type="ECO:0000256" key="8">
    <source>
        <dbReference type="ARBA" id="ARBA00022741"/>
    </source>
</evidence>
<sequence>MRAGEAMEDGFRDCCRNVRIGKILVQKDPRDANSERKIYYAKFPKDMHERHVFVLDPLVATGMSVCKAIEVLLDYKVEQSRIIFLTLFAAPEGLKLLHETYPDITIVTTHVDEGVDSEGFIVPGLGDFGDRFFSTEFTI</sequence>
<dbReference type="OrthoDB" id="106623at2759"/>
<dbReference type="STRING" id="667725.A0A0L0FVW8"/>
<dbReference type="GO" id="GO:0005525">
    <property type="term" value="F:GTP binding"/>
    <property type="evidence" value="ECO:0007669"/>
    <property type="project" value="UniProtKB-KW"/>
</dbReference>
<dbReference type="GO" id="GO:0004845">
    <property type="term" value="F:uracil phosphoribosyltransferase activity"/>
    <property type="evidence" value="ECO:0007669"/>
    <property type="project" value="UniProtKB-EC"/>
</dbReference>
<dbReference type="GeneID" id="25907361"/>
<comment type="pathway">
    <text evidence="2">Pyrimidine metabolism; UMP biosynthesis via salvage pathway; UMP from uracil: step 1/1.</text>
</comment>
<dbReference type="EC" id="2.4.2.9" evidence="4"/>
<name>A0A0L0FVW8_9EUKA</name>
<comment type="similarity">
    <text evidence="3">Belongs to the UPRTase family.</text>
</comment>
<accession>A0A0L0FVW8</accession>
<evidence type="ECO:0000259" key="10">
    <source>
        <dbReference type="Pfam" id="PF14681"/>
    </source>
</evidence>
<evidence type="ECO:0000313" key="11">
    <source>
        <dbReference type="EMBL" id="KNC80794.1"/>
    </source>
</evidence>
<keyword evidence="6" id="KW-0328">Glycosyltransferase</keyword>
<keyword evidence="7" id="KW-0808">Transferase</keyword>
<organism evidence="11 12">
    <name type="scientific">Sphaeroforma arctica JP610</name>
    <dbReference type="NCBI Taxonomy" id="667725"/>
    <lineage>
        <taxon>Eukaryota</taxon>
        <taxon>Ichthyosporea</taxon>
        <taxon>Ichthyophonida</taxon>
        <taxon>Sphaeroforma</taxon>
    </lineage>
</organism>
<dbReference type="FunFam" id="3.40.50.2020:FF:000023">
    <property type="entry name" value="Probable uracil phosphoribosyltransferase"/>
    <property type="match status" value="1"/>
</dbReference>